<evidence type="ECO:0000259" key="4">
    <source>
        <dbReference type="PROSITE" id="PS51762"/>
    </source>
</evidence>
<keyword evidence="6" id="KW-1185">Reference proteome</keyword>
<dbReference type="Proteomes" id="UP000235371">
    <property type="component" value="Unassembled WGS sequence"/>
</dbReference>
<feature type="region of interest" description="Disordered" evidence="1">
    <location>
        <begin position="321"/>
        <end position="456"/>
    </location>
</feature>
<feature type="signal peptide" evidence="2">
    <location>
        <begin position="1"/>
        <end position="20"/>
    </location>
</feature>
<dbReference type="PROSITE" id="PS51762">
    <property type="entry name" value="GH16_2"/>
    <property type="match status" value="1"/>
</dbReference>
<feature type="compositionally biased region" description="Low complexity" evidence="1">
    <location>
        <begin position="321"/>
        <end position="413"/>
    </location>
</feature>
<dbReference type="CDD" id="cd02181">
    <property type="entry name" value="GH16_fungal_Lam16A_glucanase"/>
    <property type="match status" value="1"/>
</dbReference>
<sequence>MTSSFCSLFFLLSLSASTAASATYQLDARFSGATFFDNFNFFTGHDPTNGFVTYVTAPFASQWGLTRHPPDGSVYIGVDYMNVLNPYAGVGRDSVRISSKKSWGTGSLVVVDLAHAPGGQCGAWPAMWLLGPNWPWGGEIDIIEGVNSNTKNLMSLHTSPGCVVNSGSWESGSRTTTNCDTSVNYNSGCGVTSGDSRSYGSGFNKAGGGVYATQITPTSVLIWFFPRNSIPSNLQDPATWGVPQANFVGCDVQTHFSNLQLVFDNTFCGHWAGAVWPYDASCAPLDGNGCVDFVAKNPTAFEESYWGINYVEVYTLGFAPTTSKSTTSSSKSASRSTPSTTSTPSSKLSSSSTKKASSTPKTTSTTSSLKKTSSTSKPASSSSSKRTSSTSTKLSSSTSTKKSATTSHLSSSKPASTSKHQTSSSPTPIAPPFSPSSPSPNTNPNHHPVLTSPILSPTTPDTLLSFKHLGCKPSTSFPAPCTNVTNPDTSLTSCLQFCRHYAFAGLHGTTCLCSNTLPPSSGSQTHMQGHEICNSPCPGDGSQVCGGRGSASAGGIEGREMAGRVSVTVLSEFVAGGWGWCWRGGE</sequence>
<evidence type="ECO:0000313" key="6">
    <source>
        <dbReference type="Proteomes" id="UP000235371"/>
    </source>
</evidence>
<dbReference type="GeneID" id="36579603"/>
<name>A0A2J6SJ52_9HELO</name>
<dbReference type="Gene3D" id="2.60.120.200">
    <property type="match status" value="1"/>
</dbReference>
<dbReference type="PANTHER" id="PTHR10963">
    <property type="entry name" value="GLYCOSYL HYDROLASE-RELATED"/>
    <property type="match status" value="1"/>
</dbReference>
<dbReference type="Pfam" id="PF26113">
    <property type="entry name" value="GH16_XgeA"/>
    <property type="match status" value="1"/>
</dbReference>
<keyword evidence="5" id="KW-0378">Hydrolase</keyword>
<dbReference type="SUPFAM" id="SSF49899">
    <property type="entry name" value="Concanavalin A-like lectins/glucanases"/>
    <property type="match status" value="1"/>
</dbReference>
<dbReference type="InterPro" id="IPR000757">
    <property type="entry name" value="Beta-glucanase-like"/>
</dbReference>
<dbReference type="AlphaFoldDB" id="A0A2J6SJ52"/>
<accession>A0A2J6SJ52</accession>
<protein>
    <submittedName>
        <fullName evidence="5">Glycoside hydrolase family 16 protein</fullName>
    </submittedName>
</protein>
<feature type="chain" id="PRO_5014367518" evidence="2">
    <location>
        <begin position="21"/>
        <end position="586"/>
    </location>
</feature>
<organism evidence="5 6">
    <name type="scientific">Hyaloscypha bicolor E</name>
    <dbReference type="NCBI Taxonomy" id="1095630"/>
    <lineage>
        <taxon>Eukaryota</taxon>
        <taxon>Fungi</taxon>
        <taxon>Dikarya</taxon>
        <taxon>Ascomycota</taxon>
        <taxon>Pezizomycotina</taxon>
        <taxon>Leotiomycetes</taxon>
        <taxon>Helotiales</taxon>
        <taxon>Hyaloscyphaceae</taxon>
        <taxon>Hyaloscypha</taxon>
        <taxon>Hyaloscypha bicolor</taxon>
    </lineage>
</organism>
<dbReference type="PROSITE" id="PS51212">
    <property type="entry name" value="WSC"/>
    <property type="match status" value="1"/>
</dbReference>
<proteinExistence type="predicted"/>
<evidence type="ECO:0000313" key="5">
    <source>
        <dbReference type="EMBL" id="PMD50793.1"/>
    </source>
</evidence>
<dbReference type="GO" id="GO:0009251">
    <property type="term" value="P:glucan catabolic process"/>
    <property type="evidence" value="ECO:0007669"/>
    <property type="project" value="TreeGrafter"/>
</dbReference>
<keyword evidence="2" id="KW-0732">Signal</keyword>
<reference evidence="5 6" key="1">
    <citation type="submission" date="2016-04" db="EMBL/GenBank/DDBJ databases">
        <title>A degradative enzymes factory behind the ericoid mycorrhizal symbiosis.</title>
        <authorList>
            <consortium name="DOE Joint Genome Institute"/>
            <person name="Martino E."/>
            <person name="Morin E."/>
            <person name="Grelet G."/>
            <person name="Kuo A."/>
            <person name="Kohler A."/>
            <person name="Daghino S."/>
            <person name="Barry K."/>
            <person name="Choi C."/>
            <person name="Cichocki N."/>
            <person name="Clum A."/>
            <person name="Copeland A."/>
            <person name="Hainaut M."/>
            <person name="Haridas S."/>
            <person name="Labutti K."/>
            <person name="Lindquist E."/>
            <person name="Lipzen A."/>
            <person name="Khouja H.-R."/>
            <person name="Murat C."/>
            <person name="Ohm R."/>
            <person name="Olson A."/>
            <person name="Spatafora J."/>
            <person name="Veneault-Fourrey C."/>
            <person name="Henrissat B."/>
            <person name="Grigoriev I."/>
            <person name="Martin F."/>
            <person name="Perotto S."/>
        </authorList>
    </citation>
    <scope>NUCLEOTIDE SEQUENCE [LARGE SCALE GENOMIC DNA]</scope>
    <source>
        <strain evidence="5 6">E</strain>
    </source>
</reference>
<feature type="domain" description="WSC" evidence="3">
    <location>
        <begin position="465"/>
        <end position="557"/>
    </location>
</feature>
<dbReference type="InterPro" id="IPR002889">
    <property type="entry name" value="WSC_carb-bd"/>
</dbReference>
<evidence type="ECO:0000256" key="1">
    <source>
        <dbReference type="SAM" id="MobiDB-lite"/>
    </source>
</evidence>
<feature type="domain" description="GH16" evidence="4">
    <location>
        <begin position="17"/>
        <end position="280"/>
    </location>
</feature>
<dbReference type="STRING" id="1095630.A0A2J6SJ52"/>
<dbReference type="InterPro" id="IPR050546">
    <property type="entry name" value="Glycosyl_Hydrlase_16"/>
</dbReference>
<evidence type="ECO:0000256" key="2">
    <source>
        <dbReference type="SAM" id="SignalP"/>
    </source>
</evidence>
<dbReference type="RefSeq" id="XP_024727697.1">
    <property type="nucleotide sequence ID" value="XM_024871521.1"/>
</dbReference>
<dbReference type="InterPro" id="IPR013320">
    <property type="entry name" value="ConA-like_dom_sf"/>
</dbReference>
<dbReference type="GO" id="GO:0004553">
    <property type="term" value="F:hydrolase activity, hydrolyzing O-glycosyl compounds"/>
    <property type="evidence" value="ECO:0007669"/>
    <property type="project" value="InterPro"/>
</dbReference>
<dbReference type="InParanoid" id="A0A2J6SJ52"/>
<evidence type="ECO:0000259" key="3">
    <source>
        <dbReference type="PROSITE" id="PS51212"/>
    </source>
</evidence>
<dbReference type="Pfam" id="PF01822">
    <property type="entry name" value="WSC"/>
    <property type="match status" value="1"/>
</dbReference>
<gene>
    <name evidence="5" type="ORF">K444DRAFT_276799</name>
</gene>
<dbReference type="EMBL" id="KZ613913">
    <property type="protein sequence ID" value="PMD50793.1"/>
    <property type="molecule type" value="Genomic_DNA"/>
</dbReference>
<dbReference type="OrthoDB" id="192832at2759"/>
<feature type="compositionally biased region" description="Pro residues" evidence="1">
    <location>
        <begin position="428"/>
        <end position="438"/>
    </location>
</feature>
<dbReference type="PANTHER" id="PTHR10963:SF24">
    <property type="entry name" value="GLYCOSIDASE C21B10.07-RELATED"/>
    <property type="match status" value="1"/>
</dbReference>